<dbReference type="AlphaFoldDB" id="A0A5D1FL57"/>
<proteinExistence type="predicted"/>
<gene>
    <name evidence="1" type="ORF">G5603_03765</name>
</gene>
<sequence>MNNYPELMSCEEVARLFCVNKRTILRWIDSIPGFPIPVSPEGTPVKFIKKEVFAFFWRGHNH</sequence>
<dbReference type="EMBL" id="JAAJRI010000002">
    <property type="protein sequence ID" value="NGE87310.1"/>
    <property type="molecule type" value="Genomic_DNA"/>
</dbReference>
<organism evidence="1 2">
    <name type="scientific">Escherichia coli</name>
    <dbReference type="NCBI Taxonomy" id="562"/>
    <lineage>
        <taxon>Bacteria</taxon>
        <taxon>Pseudomonadati</taxon>
        <taxon>Pseudomonadota</taxon>
        <taxon>Gammaproteobacteria</taxon>
        <taxon>Enterobacterales</taxon>
        <taxon>Enterobacteriaceae</taxon>
        <taxon>Escherichia</taxon>
    </lineage>
</organism>
<name>A0A5D1FL57_ECOLX</name>
<reference evidence="1 2" key="1">
    <citation type="submission" date="2020-02" db="EMBL/GenBank/DDBJ databases">
        <title>WGS of Carbapenem-Resistant Enterobacteriaceae.</title>
        <authorList>
            <person name="Tokajian S."/>
            <person name="El Chaar M."/>
            <person name="El Khoury M."/>
        </authorList>
    </citation>
    <scope>NUCLEOTIDE SEQUENCE [LARGE SCALE GENOMIC DNA]</scope>
    <source>
        <strain evidence="1 2">ECM_75</strain>
    </source>
</reference>
<evidence type="ECO:0000313" key="1">
    <source>
        <dbReference type="EMBL" id="NGE87310.1"/>
    </source>
</evidence>
<dbReference type="RefSeq" id="WP_001520995.1">
    <property type="nucleotide sequence ID" value="NZ_AP028869.1"/>
</dbReference>
<accession>A0A5D1FL57</accession>
<comment type="caution">
    <text evidence="1">The sequence shown here is derived from an EMBL/GenBank/DDBJ whole genome shotgun (WGS) entry which is preliminary data.</text>
</comment>
<evidence type="ECO:0000313" key="2">
    <source>
        <dbReference type="Proteomes" id="UP000472856"/>
    </source>
</evidence>
<dbReference type="Proteomes" id="UP000472856">
    <property type="component" value="Unassembled WGS sequence"/>
</dbReference>
<protein>
    <submittedName>
        <fullName evidence="1">Helix-turn-helix domain-containing protein</fullName>
    </submittedName>
</protein>